<reference evidence="2 3" key="1">
    <citation type="submission" date="2022-12" db="EMBL/GenBank/DDBJ databases">
        <title>Chromosome-level genome of Tegillarca granosa.</title>
        <authorList>
            <person name="Kim J."/>
        </authorList>
    </citation>
    <scope>NUCLEOTIDE SEQUENCE [LARGE SCALE GENOMIC DNA]</scope>
    <source>
        <strain evidence="2">Teg-2019</strain>
        <tissue evidence="2">Adductor muscle</tissue>
    </source>
</reference>
<sequence>MQNKTKKNRKNCKDCKGIFCQHDNCSKDLAKFPFSLSIAEQSMSFLETLLKENENSPEEILKLSSKSELDGNTPLMLATQNRHLEMVELLLNHSADVTAVNSDGNNSFMIAVRTGDAKLVNIIWAYRGTLDVNHRNT</sequence>
<evidence type="ECO:0000313" key="2">
    <source>
        <dbReference type="EMBL" id="KAJ8303203.1"/>
    </source>
</evidence>
<dbReference type="SMART" id="SM00248">
    <property type="entry name" value="ANK"/>
    <property type="match status" value="2"/>
</dbReference>
<evidence type="ECO:0000256" key="1">
    <source>
        <dbReference type="PROSITE-ProRule" id="PRU00023"/>
    </source>
</evidence>
<dbReference type="Pfam" id="PF12796">
    <property type="entry name" value="Ank_2"/>
    <property type="match status" value="1"/>
</dbReference>
<feature type="repeat" description="ANK" evidence="1">
    <location>
        <begin position="70"/>
        <end position="102"/>
    </location>
</feature>
<evidence type="ECO:0000313" key="3">
    <source>
        <dbReference type="Proteomes" id="UP001217089"/>
    </source>
</evidence>
<dbReference type="InterPro" id="IPR021832">
    <property type="entry name" value="ANKRD13"/>
</dbReference>
<dbReference type="InterPro" id="IPR002110">
    <property type="entry name" value="Ankyrin_rpt"/>
</dbReference>
<accession>A0ABQ9ED35</accession>
<keyword evidence="1" id="KW-0040">ANK repeat</keyword>
<dbReference type="PANTHER" id="PTHR12447">
    <property type="entry name" value="ANKYRIN REPEAT DOMAIN-CONTAINING PROTEIN 13"/>
    <property type="match status" value="1"/>
</dbReference>
<organism evidence="2 3">
    <name type="scientific">Tegillarca granosa</name>
    <name type="common">Malaysian cockle</name>
    <name type="synonym">Anadara granosa</name>
    <dbReference type="NCBI Taxonomy" id="220873"/>
    <lineage>
        <taxon>Eukaryota</taxon>
        <taxon>Metazoa</taxon>
        <taxon>Spiralia</taxon>
        <taxon>Lophotrochozoa</taxon>
        <taxon>Mollusca</taxon>
        <taxon>Bivalvia</taxon>
        <taxon>Autobranchia</taxon>
        <taxon>Pteriomorphia</taxon>
        <taxon>Arcoida</taxon>
        <taxon>Arcoidea</taxon>
        <taxon>Arcidae</taxon>
        <taxon>Tegillarca</taxon>
    </lineage>
</organism>
<dbReference type="PANTHER" id="PTHR12447:SF31">
    <property type="entry name" value="LD31969P"/>
    <property type="match status" value="1"/>
</dbReference>
<protein>
    <recommendedName>
        <fullName evidence="4">Ankyrin repeat domain-containing protein</fullName>
    </recommendedName>
</protein>
<keyword evidence="3" id="KW-1185">Reference proteome</keyword>
<dbReference type="SUPFAM" id="SSF48403">
    <property type="entry name" value="Ankyrin repeat"/>
    <property type="match status" value="1"/>
</dbReference>
<dbReference type="EMBL" id="JARBDR010000917">
    <property type="protein sequence ID" value="KAJ8303203.1"/>
    <property type="molecule type" value="Genomic_DNA"/>
</dbReference>
<evidence type="ECO:0008006" key="4">
    <source>
        <dbReference type="Google" id="ProtNLM"/>
    </source>
</evidence>
<name>A0ABQ9ED35_TEGGR</name>
<gene>
    <name evidence="2" type="ORF">KUTeg_019599</name>
</gene>
<dbReference type="PROSITE" id="PS50297">
    <property type="entry name" value="ANK_REP_REGION"/>
    <property type="match status" value="1"/>
</dbReference>
<comment type="caution">
    <text evidence="2">The sequence shown here is derived from an EMBL/GenBank/DDBJ whole genome shotgun (WGS) entry which is preliminary data.</text>
</comment>
<feature type="non-terminal residue" evidence="2">
    <location>
        <position position="137"/>
    </location>
</feature>
<dbReference type="Proteomes" id="UP001217089">
    <property type="component" value="Unassembled WGS sequence"/>
</dbReference>
<dbReference type="PROSITE" id="PS50088">
    <property type="entry name" value="ANK_REPEAT"/>
    <property type="match status" value="1"/>
</dbReference>
<dbReference type="InterPro" id="IPR036770">
    <property type="entry name" value="Ankyrin_rpt-contain_sf"/>
</dbReference>
<proteinExistence type="predicted"/>
<dbReference type="Gene3D" id="1.25.40.20">
    <property type="entry name" value="Ankyrin repeat-containing domain"/>
    <property type="match status" value="1"/>
</dbReference>